<proteinExistence type="predicted"/>
<evidence type="ECO:0000256" key="1">
    <source>
        <dbReference type="SAM" id="Phobius"/>
    </source>
</evidence>
<dbReference type="PANTHER" id="PTHR34978">
    <property type="entry name" value="POSSIBLE SENSOR-TRANSDUCER PROTEIN BLAR"/>
    <property type="match status" value="1"/>
</dbReference>
<feature type="transmembrane region" description="Helical" evidence="1">
    <location>
        <begin position="86"/>
        <end position="108"/>
    </location>
</feature>
<dbReference type="OrthoDB" id="9762883at2"/>
<accession>A0A371J4J2</accession>
<protein>
    <recommendedName>
        <fullName evidence="2">Peptidase M56 domain-containing protein</fullName>
    </recommendedName>
</protein>
<feature type="transmembrane region" description="Helical" evidence="1">
    <location>
        <begin position="37"/>
        <end position="59"/>
    </location>
</feature>
<feature type="domain" description="Peptidase M56" evidence="2">
    <location>
        <begin position="7"/>
        <end position="281"/>
    </location>
</feature>
<dbReference type="Proteomes" id="UP000215694">
    <property type="component" value="Unassembled WGS sequence"/>
</dbReference>
<evidence type="ECO:0000313" key="4">
    <source>
        <dbReference type="Proteomes" id="UP000215694"/>
    </source>
</evidence>
<dbReference type="RefSeq" id="WP_094367524.1">
    <property type="nucleotide sequence ID" value="NZ_NOJY02000011.1"/>
</dbReference>
<dbReference type="Pfam" id="PF05569">
    <property type="entry name" value="Peptidase_M56"/>
    <property type="match status" value="1"/>
</dbReference>
<dbReference type="InterPro" id="IPR052173">
    <property type="entry name" value="Beta-lactam_resp_regulator"/>
</dbReference>
<keyword evidence="4" id="KW-1185">Reference proteome</keyword>
<dbReference type="AlphaFoldDB" id="A0A371J4J2"/>
<keyword evidence="1" id="KW-0812">Transmembrane</keyword>
<organism evidence="3 4">
    <name type="scientific">Romboutsia weinsteinii</name>
    <dbReference type="NCBI Taxonomy" id="2020949"/>
    <lineage>
        <taxon>Bacteria</taxon>
        <taxon>Bacillati</taxon>
        <taxon>Bacillota</taxon>
        <taxon>Clostridia</taxon>
        <taxon>Peptostreptococcales</taxon>
        <taxon>Peptostreptococcaceae</taxon>
        <taxon>Romboutsia</taxon>
    </lineage>
</organism>
<reference evidence="3 4" key="1">
    <citation type="journal article" date="2017" name="Genome Announc.">
        <title>Draft Genome Sequence of Romboutsia weinsteinii sp. nov. Strain CCRI-19649(T) Isolated from Surface Water.</title>
        <authorList>
            <person name="Maheux A.F."/>
            <person name="Boudreau D.K."/>
            <person name="Berube E."/>
            <person name="Boissinot M."/>
            <person name="Cantin P."/>
            <person name="Raymond F."/>
            <person name="Corbeil J."/>
            <person name="Omar R.F."/>
            <person name="Bergeron M.G."/>
        </authorList>
    </citation>
    <scope>NUCLEOTIDE SEQUENCE [LARGE SCALE GENOMIC DNA]</scope>
    <source>
        <strain evidence="3 4">CCRI-19649</strain>
    </source>
</reference>
<name>A0A371J4J2_9FIRM</name>
<sequence length="384" mass="45089">MSYIVMEVFKTSIYISVPIILIHLLKNKILSKYTHKLNYMICILITLRMLFVSSIEIYLPVEVLNKKSNKLNSVAYISENSTNLEIFLSLIFYAWILGTIFILMSNIYKQIMFYKKMKNIKYKIEDEYIIDALEKEKQALNIKRNINIFKVNGLSSPALIGFIKHKIIIPNKDYNQEEIKWILRHELIHFKRKDNLLKLLLMIASAIHWFNPLVKILNKYFKEQCELSCDEEVVDKFSIDEVKNYAFVLVNSLRYKNTLKSTFCSSQFYNDEIKLIKSRVEKILDSNKYKNGTSISIFIAMIAVISMFSISTITNQNISYASESVVSNDFQSIEEEFVNHIMSRLTEEEKRQVKIVRDEDNYPIISVGESKYFSISKSFEKESK</sequence>
<keyword evidence="1" id="KW-1133">Transmembrane helix</keyword>
<evidence type="ECO:0000259" key="2">
    <source>
        <dbReference type="Pfam" id="PF05569"/>
    </source>
</evidence>
<dbReference type="CDD" id="cd07341">
    <property type="entry name" value="M56_BlaR1_MecR1_like"/>
    <property type="match status" value="1"/>
</dbReference>
<feature type="transmembrane region" description="Helical" evidence="1">
    <location>
        <begin position="295"/>
        <end position="314"/>
    </location>
</feature>
<comment type="caution">
    <text evidence="3">The sequence shown here is derived from an EMBL/GenBank/DDBJ whole genome shotgun (WGS) entry which is preliminary data.</text>
</comment>
<feature type="transmembrane region" description="Helical" evidence="1">
    <location>
        <begin position="6"/>
        <end position="25"/>
    </location>
</feature>
<gene>
    <name evidence="3" type="ORF">CHL78_008230</name>
</gene>
<evidence type="ECO:0000313" key="3">
    <source>
        <dbReference type="EMBL" id="RDY27700.1"/>
    </source>
</evidence>
<keyword evidence="1" id="KW-0472">Membrane</keyword>
<dbReference type="PANTHER" id="PTHR34978:SF3">
    <property type="entry name" value="SLR0241 PROTEIN"/>
    <property type="match status" value="1"/>
</dbReference>
<dbReference type="EMBL" id="NOJY02000011">
    <property type="protein sequence ID" value="RDY27700.1"/>
    <property type="molecule type" value="Genomic_DNA"/>
</dbReference>
<dbReference type="InterPro" id="IPR008756">
    <property type="entry name" value="Peptidase_M56"/>
</dbReference>